<evidence type="ECO:0000313" key="5">
    <source>
        <dbReference type="Proteomes" id="UP000462449"/>
    </source>
</evidence>
<dbReference type="Proteomes" id="UP000462449">
    <property type="component" value="Unassembled WGS sequence"/>
</dbReference>
<evidence type="ECO:0000313" key="4">
    <source>
        <dbReference type="Proteomes" id="UP000285951"/>
    </source>
</evidence>
<evidence type="ECO:0000313" key="3">
    <source>
        <dbReference type="EMBL" id="MVB07684.1"/>
    </source>
</evidence>
<proteinExistence type="predicted"/>
<keyword evidence="1" id="KW-1133">Transmembrane helix</keyword>
<sequence>MKIKDKFINLRCFWLSKCLIILSIIIFNTSCEKENINFEKENNNTKQTCSFRDYSFIDNIQCYDTIGNRFDSLSYVYSQDDFVFPDELHPYEKIEINADSTVIMYYTVDDITTIKNGKVYQQNDTLCFYFNELDFNGLRFRGLIVDHQLRIPGYGFRYYIFASDGTNSGEIKNTTIGYGIPDLEDLLKNFPNFYLDNNIIKIRNLYVQRFDLIYDIKTE</sequence>
<dbReference type="EMBL" id="WOTW01000025">
    <property type="protein sequence ID" value="MUP38479.1"/>
    <property type="molecule type" value="Genomic_DNA"/>
</dbReference>
<feature type="transmembrane region" description="Helical" evidence="1">
    <location>
        <begin position="12"/>
        <end position="30"/>
    </location>
</feature>
<dbReference type="EMBL" id="QTZN02000025">
    <property type="protein sequence ID" value="MVB07684.1"/>
    <property type="molecule type" value="Genomic_DNA"/>
</dbReference>
<dbReference type="AlphaFoldDB" id="A0A7M4D750"/>
<dbReference type="Proteomes" id="UP000285951">
    <property type="component" value="Unassembled WGS sequence"/>
</dbReference>
<evidence type="ECO:0000313" key="2">
    <source>
        <dbReference type="EMBL" id="MUP38479.1"/>
    </source>
</evidence>
<reference evidence="2 5" key="2">
    <citation type="submission" date="2019-12" db="EMBL/GenBank/DDBJ databases">
        <title>Draft genome sequence of Labilibaculum sp. strain 44 isolated from deep waters of Black Sea.</title>
        <authorList>
            <person name="Yadav S."/>
            <person name="Villanueva L."/>
        </authorList>
    </citation>
    <scope>NUCLEOTIDE SEQUENCE [LARGE SCALE GENOMIC DNA]</scope>
    <source>
        <strain evidence="2 5">44</strain>
    </source>
</reference>
<name>A0A7M4D750_9BACT</name>
<keyword evidence="1" id="KW-0812">Transmembrane</keyword>
<evidence type="ECO:0000256" key="1">
    <source>
        <dbReference type="SAM" id="Phobius"/>
    </source>
</evidence>
<gene>
    <name evidence="3" type="ORF">DWB62_011705</name>
    <name evidence="2" type="ORF">GNY23_11705</name>
</gene>
<comment type="caution">
    <text evidence="2">The sequence shown here is derived from an EMBL/GenBank/DDBJ whole genome shotgun (WGS) entry which is preliminary data.</text>
</comment>
<organism evidence="2 5">
    <name type="scientific">Labilibaculum euxinus</name>
    <dbReference type="NCBI Taxonomy" id="2686357"/>
    <lineage>
        <taxon>Bacteria</taxon>
        <taxon>Pseudomonadati</taxon>
        <taxon>Bacteroidota</taxon>
        <taxon>Bacteroidia</taxon>
        <taxon>Marinilabiliales</taxon>
        <taxon>Marinifilaceae</taxon>
        <taxon>Labilibaculum</taxon>
    </lineage>
</organism>
<dbReference type="OrthoDB" id="9947418at2"/>
<reference evidence="3 4" key="1">
    <citation type="submission" date="2019-11" db="EMBL/GenBank/DDBJ databases">
        <title>Draft genome sequence of Labilibaculum sp. strain SYP isolated from Black Sea.</title>
        <authorList>
            <person name="Yadav S."/>
            <person name="Villanueva L."/>
        </authorList>
    </citation>
    <scope>NUCLEOTIDE SEQUENCE [LARGE SCALE GENOMIC DNA]</scope>
    <source>
        <strain evidence="3 4">44</strain>
    </source>
</reference>
<dbReference type="RefSeq" id="WP_156196106.1">
    <property type="nucleotide sequence ID" value="NZ_QTZN02000025.1"/>
</dbReference>
<protein>
    <submittedName>
        <fullName evidence="2">Uncharacterized protein</fullName>
    </submittedName>
</protein>
<keyword evidence="4" id="KW-1185">Reference proteome</keyword>
<accession>A0A7M4D750</accession>
<keyword evidence="1" id="KW-0472">Membrane</keyword>